<sequence>MHVSGTRFFPSTPRITRKASACIVSLVVIIIIIIIVTVVLTHSPPRTRILHSTSSSLAENVLNNVTFGVDSDMATTREREWRYFSMKNLYSMNETSVDVLPLPSNGVNRIVHFVWCPQDDKQITFNNFLSIVSAIKTVRPEFIYFNHPNNQLPTVDKWTYNTWFEELLYSFPWLLLQPQNPAQICVNRKVNQAFVATQLKIRGGIYLDLNTILLDFDASIRNEKVIVGKLTDPKLSQFSACASDACSDRKARAVEKKCLLVDSTGCKEAVSGFSCAVLRAEFTPAKLLDPQTVRVPLHRFLRKLFYAQEDIPQLQAHDGEVVPDIAHYVWYSGGEMDYLFYLSVLSVLYVAKVKEVYVHGDVPPSGPLWARLTREQPRVHWIYHQRPDQIYGVKFERVTHAADVTRMDIMLKYGGLHVDPDLVFNKTLDRKYFHYDAVTTLDSDLYPMRPFPDVLNLGLALSRPYAKYWQLYQQHERYFFHDDYTWNCNRIPYKIWERNPDLLHLDPYLQLICCNLMCYPTWVHSRDEAVAIAKDPSQWEGKPVAYHWTAPTPPELSNEQLLRNSSTLFGQLQASFSHCLLISITTAIRDFTQPMHHPFVNFTIPAIRWI</sequence>
<evidence type="ECO:0008006" key="5">
    <source>
        <dbReference type="Google" id="ProtNLM"/>
    </source>
</evidence>
<evidence type="ECO:0000313" key="4">
    <source>
        <dbReference type="Proteomes" id="UP000014760"/>
    </source>
</evidence>
<evidence type="ECO:0000313" key="3">
    <source>
        <dbReference type="EnsemblMetazoa" id="CapteP189697"/>
    </source>
</evidence>
<keyword evidence="1" id="KW-1133">Transmembrane helix</keyword>
<dbReference type="AlphaFoldDB" id="R7TAE8"/>
<dbReference type="OrthoDB" id="409543at2759"/>
<dbReference type="EnsemblMetazoa" id="CapteT189697">
    <property type="protein sequence ID" value="CapteP189697"/>
    <property type="gene ID" value="CapteG189697"/>
</dbReference>
<reference evidence="4" key="1">
    <citation type="submission" date="2012-12" db="EMBL/GenBank/DDBJ databases">
        <authorList>
            <person name="Hellsten U."/>
            <person name="Grimwood J."/>
            <person name="Chapman J.A."/>
            <person name="Shapiro H."/>
            <person name="Aerts A."/>
            <person name="Otillar R.P."/>
            <person name="Terry A.Y."/>
            <person name="Boore J.L."/>
            <person name="Simakov O."/>
            <person name="Marletaz F."/>
            <person name="Cho S.-J."/>
            <person name="Edsinger-Gonzales E."/>
            <person name="Havlak P."/>
            <person name="Kuo D.-H."/>
            <person name="Larsson T."/>
            <person name="Lv J."/>
            <person name="Arendt D."/>
            <person name="Savage R."/>
            <person name="Osoegawa K."/>
            <person name="de Jong P."/>
            <person name="Lindberg D.R."/>
            <person name="Seaver E.C."/>
            <person name="Weisblat D.A."/>
            <person name="Putnam N.H."/>
            <person name="Grigoriev I.V."/>
            <person name="Rokhsar D.S."/>
        </authorList>
    </citation>
    <scope>NUCLEOTIDE SEQUENCE</scope>
    <source>
        <strain evidence="4">I ESC-2004</strain>
    </source>
</reference>
<reference evidence="3" key="3">
    <citation type="submission" date="2015-06" db="UniProtKB">
        <authorList>
            <consortium name="EnsemblMetazoa"/>
        </authorList>
    </citation>
    <scope>IDENTIFICATION</scope>
</reference>
<dbReference type="HOGENOM" id="CLU_030380_0_0_1"/>
<proteinExistence type="predicted"/>
<evidence type="ECO:0000256" key="1">
    <source>
        <dbReference type="SAM" id="Phobius"/>
    </source>
</evidence>
<protein>
    <recommendedName>
        <fullName evidence="5">Nucleotide-diphospho-sugar transferase domain-containing protein</fullName>
    </recommendedName>
</protein>
<feature type="transmembrane region" description="Helical" evidence="1">
    <location>
        <begin position="21"/>
        <end position="40"/>
    </location>
</feature>
<dbReference type="EMBL" id="KB310824">
    <property type="protein sequence ID" value="ELT90679.1"/>
    <property type="molecule type" value="Genomic_DNA"/>
</dbReference>
<organism evidence="2">
    <name type="scientific">Capitella teleta</name>
    <name type="common">Polychaete worm</name>
    <dbReference type="NCBI Taxonomy" id="283909"/>
    <lineage>
        <taxon>Eukaryota</taxon>
        <taxon>Metazoa</taxon>
        <taxon>Spiralia</taxon>
        <taxon>Lophotrochozoa</taxon>
        <taxon>Annelida</taxon>
        <taxon>Polychaeta</taxon>
        <taxon>Sedentaria</taxon>
        <taxon>Scolecida</taxon>
        <taxon>Capitellidae</taxon>
        <taxon>Capitella</taxon>
    </lineage>
</organism>
<accession>R7TAE8</accession>
<dbReference type="OMA" id="TAKASCV"/>
<dbReference type="PANTHER" id="PTHR46830:SF1">
    <property type="entry name" value="ALPHA-1,4-N-ACETYLGLUCOSAMINYLTRANSFERASE"/>
    <property type="match status" value="1"/>
</dbReference>
<evidence type="ECO:0000313" key="2">
    <source>
        <dbReference type="EMBL" id="ELT90679.1"/>
    </source>
</evidence>
<keyword evidence="1" id="KW-0472">Membrane</keyword>
<dbReference type="EMBL" id="AMQN01014239">
    <property type="status" value="NOT_ANNOTATED_CDS"/>
    <property type="molecule type" value="Genomic_DNA"/>
</dbReference>
<dbReference type="Proteomes" id="UP000014760">
    <property type="component" value="Unassembled WGS sequence"/>
</dbReference>
<name>R7TAE8_CAPTE</name>
<keyword evidence="4" id="KW-1185">Reference proteome</keyword>
<dbReference type="Gene3D" id="3.90.550.20">
    <property type="match status" value="1"/>
</dbReference>
<gene>
    <name evidence="2" type="ORF">CAPTEDRAFT_189697</name>
</gene>
<dbReference type="PANTHER" id="PTHR46830">
    <property type="entry name" value="TRANSFERASE, PUTATIVE-RELATED"/>
    <property type="match status" value="1"/>
</dbReference>
<reference evidence="2 4" key="2">
    <citation type="journal article" date="2013" name="Nature">
        <title>Insights into bilaterian evolution from three spiralian genomes.</title>
        <authorList>
            <person name="Simakov O."/>
            <person name="Marletaz F."/>
            <person name="Cho S.J."/>
            <person name="Edsinger-Gonzales E."/>
            <person name="Havlak P."/>
            <person name="Hellsten U."/>
            <person name="Kuo D.H."/>
            <person name="Larsson T."/>
            <person name="Lv J."/>
            <person name="Arendt D."/>
            <person name="Savage R."/>
            <person name="Osoegawa K."/>
            <person name="de Jong P."/>
            <person name="Grimwood J."/>
            <person name="Chapman J.A."/>
            <person name="Shapiro H."/>
            <person name="Aerts A."/>
            <person name="Otillar R.P."/>
            <person name="Terry A.Y."/>
            <person name="Boore J.L."/>
            <person name="Grigoriev I.V."/>
            <person name="Lindberg D.R."/>
            <person name="Seaver E.C."/>
            <person name="Weisblat D.A."/>
            <person name="Putnam N.H."/>
            <person name="Rokhsar D.S."/>
        </authorList>
    </citation>
    <scope>NUCLEOTIDE SEQUENCE</scope>
    <source>
        <strain evidence="2 4">I ESC-2004</strain>
    </source>
</reference>
<keyword evidence="1" id="KW-0812">Transmembrane</keyword>